<keyword evidence="2" id="KW-1185">Reference proteome</keyword>
<gene>
    <name evidence="1" type="ORF">MES5069_740099</name>
</gene>
<name>A0ABM9EHU4_9HYPH</name>
<dbReference type="Proteomes" id="UP001153050">
    <property type="component" value="Unassembled WGS sequence"/>
</dbReference>
<comment type="caution">
    <text evidence="1">The sequence shown here is derived from an EMBL/GenBank/DDBJ whole genome shotgun (WGS) entry which is preliminary data.</text>
</comment>
<reference evidence="1 2" key="1">
    <citation type="submission" date="2022-03" db="EMBL/GenBank/DDBJ databases">
        <authorList>
            <person name="Brunel B."/>
        </authorList>
    </citation>
    <scope>NUCLEOTIDE SEQUENCE [LARGE SCALE GENOMIC DNA]</scope>
    <source>
        <strain evidence="1">STM5069sample</strain>
    </source>
</reference>
<sequence length="81" mass="8978">MRGFGWACSSAGEHCIDIAGVTGSIPVTPTIQTIRRLSYPQIYGRVQAGPRECRIFENAKIGRLDFLAQPMLSDYIDDMKS</sequence>
<evidence type="ECO:0000313" key="2">
    <source>
        <dbReference type="Proteomes" id="UP001153050"/>
    </source>
</evidence>
<organism evidence="1 2">
    <name type="scientific">Mesorhizobium escarrei</name>
    <dbReference type="NCBI Taxonomy" id="666018"/>
    <lineage>
        <taxon>Bacteria</taxon>
        <taxon>Pseudomonadati</taxon>
        <taxon>Pseudomonadota</taxon>
        <taxon>Alphaproteobacteria</taxon>
        <taxon>Hyphomicrobiales</taxon>
        <taxon>Phyllobacteriaceae</taxon>
        <taxon>Mesorhizobium</taxon>
    </lineage>
</organism>
<dbReference type="EMBL" id="CAKXZT010000173">
    <property type="protein sequence ID" value="CAH2408946.1"/>
    <property type="molecule type" value="Genomic_DNA"/>
</dbReference>
<accession>A0ABM9EHU4</accession>
<proteinExistence type="predicted"/>
<evidence type="ECO:0000313" key="1">
    <source>
        <dbReference type="EMBL" id="CAH2408946.1"/>
    </source>
</evidence>
<protein>
    <recommendedName>
        <fullName evidence="3">DUF397 domain-containing protein</fullName>
    </recommendedName>
</protein>
<evidence type="ECO:0008006" key="3">
    <source>
        <dbReference type="Google" id="ProtNLM"/>
    </source>
</evidence>